<feature type="region of interest" description="Disordered" evidence="1">
    <location>
        <begin position="1"/>
        <end position="77"/>
    </location>
</feature>
<evidence type="ECO:0000313" key="2">
    <source>
        <dbReference type="EMBL" id="KAH3705201.1"/>
    </source>
</evidence>
<sequence length="77" mass="7996">MLSGVTNIYDSEAARAGERNPAGGSFETSDTIGQDLEAARAGDVTPAGGPSDTTSRSTLQDPVGTASKTKNWKSFCW</sequence>
<evidence type="ECO:0000313" key="3">
    <source>
        <dbReference type="Proteomes" id="UP000828390"/>
    </source>
</evidence>
<comment type="caution">
    <text evidence="2">The sequence shown here is derived from an EMBL/GenBank/DDBJ whole genome shotgun (WGS) entry which is preliminary data.</text>
</comment>
<gene>
    <name evidence="2" type="ORF">DPMN_080267</name>
</gene>
<name>A0A9D3YSC0_DREPO</name>
<feature type="compositionally biased region" description="Polar residues" evidence="1">
    <location>
        <begin position="51"/>
        <end position="60"/>
    </location>
</feature>
<dbReference type="Proteomes" id="UP000828390">
    <property type="component" value="Unassembled WGS sequence"/>
</dbReference>
<dbReference type="AlphaFoldDB" id="A0A9D3YSC0"/>
<evidence type="ECO:0000256" key="1">
    <source>
        <dbReference type="SAM" id="MobiDB-lite"/>
    </source>
</evidence>
<protein>
    <submittedName>
        <fullName evidence="2">Uncharacterized protein</fullName>
    </submittedName>
</protein>
<reference evidence="2" key="1">
    <citation type="journal article" date="2019" name="bioRxiv">
        <title>The Genome of the Zebra Mussel, Dreissena polymorpha: A Resource for Invasive Species Research.</title>
        <authorList>
            <person name="McCartney M.A."/>
            <person name="Auch B."/>
            <person name="Kono T."/>
            <person name="Mallez S."/>
            <person name="Zhang Y."/>
            <person name="Obille A."/>
            <person name="Becker A."/>
            <person name="Abrahante J.E."/>
            <person name="Garbe J."/>
            <person name="Badalamenti J.P."/>
            <person name="Herman A."/>
            <person name="Mangelson H."/>
            <person name="Liachko I."/>
            <person name="Sullivan S."/>
            <person name="Sone E.D."/>
            <person name="Koren S."/>
            <person name="Silverstein K.A.T."/>
            <person name="Beckman K.B."/>
            <person name="Gohl D.M."/>
        </authorList>
    </citation>
    <scope>NUCLEOTIDE SEQUENCE</scope>
    <source>
        <strain evidence="2">Duluth1</strain>
        <tissue evidence="2">Whole animal</tissue>
    </source>
</reference>
<accession>A0A9D3YSC0</accession>
<proteinExistence type="predicted"/>
<organism evidence="2 3">
    <name type="scientific">Dreissena polymorpha</name>
    <name type="common">Zebra mussel</name>
    <name type="synonym">Mytilus polymorpha</name>
    <dbReference type="NCBI Taxonomy" id="45954"/>
    <lineage>
        <taxon>Eukaryota</taxon>
        <taxon>Metazoa</taxon>
        <taxon>Spiralia</taxon>
        <taxon>Lophotrochozoa</taxon>
        <taxon>Mollusca</taxon>
        <taxon>Bivalvia</taxon>
        <taxon>Autobranchia</taxon>
        <taxon>Heteroconchia</taxon>
        <taxon>Euheterodonta</taxon>
        <taxon>Imparidentia</taxon>
        <taxon>Neoheterodontei</taxon>
        <taxon>Myida</taxon>
        <taxon>Dreissenoidea</taxon>
        <taxon>Dreissenidae</taxon>
        <taxon>Dreissena</taxon>
    </lineage>
</organism>
<keyword evidence="3" id="KW-1185">Reference proteome</keyword>
<reference evidence="2" key="2">
    <citation type="submission" date="2020-11" db="EMBL/GenBank/DDBJ databases">
        <authorList>
            <person name="McCartney M.A."/>
            <person name="Auch B."/>
            <person name="Kono T."/>
            <person name="Mallez S."/>
            <person name="Becker A."/>
            <person name="Gohl D.M."/>
            <person name="Silverstein K.A.T."/>
            <person name="Koren S."/>
            <person name="Bechman K.B."/>
            <person name="Herman A."/>
            <person name="Abrahante J.E."/>
            <person name="Garbe J."/>
        </authorList>
    </citation>
    <scope>NUCLEOTIDE SEQUENCE</scope>
    <source>
        <strain evidence="2">Duluth1</strain>
        <tissue evidence="2">Whole animal</tissue>
    </source>
</reference>
<dbReference type="EMBL" id="JAIWYP010000015">
    <property type="protein sequence ID" value="KAH3705201.1"/>
    <property type="molecule type" value="Genomic_DNA"/>
</dbReference>